<dbReference type="OrthoDB" id="5483352at2"/>
<evidence type="ECO:0000313" key="2">
    <source>
        <dbReference type="EMBL" id="TKC12716.1"/>
    </source>
</evidence>
<proteinExistence type="predicted"/>
<gene>
    <name evidence="2" type="ORF">FA048_03605</name>
</gene>
<reference evidence="2 3" key="1">
    <citation type="submission" date="2019-04" db="EMBL/GenBank/DDBJ databases">
        <title>Pedobacter sp. RP-3-22 sp. nov., isolated from Arctic soil.</title>
        <authorList>
            <person name="Dahal R.H."/>
            <person name="Kim D.-U."/>
        </authorList>
    </citation>
    <scope>NUCLEOTIDE SEQUENCE [LARGE SCALE GENOMIC DNA]</scope>
    <source>
        <strain evidence="2 3">RP-3-22</strain>
    </source>
</reference>
<dbReference type="EMBL" id="SWBR01000001">
    <property type="protein sequence ID" value="TKC12716.1"/>
    <property type="molecule type" value="Genomic_DNA"/>
</dbReference>
<name>A0A4U1CVK4_9SPHI</name>
<dbReference type="RefSeq" id="WP_136838840.1">
    <property type="nucleotide sequence ID" value="NZ_SWBR01000001.1"/>
</dbReference>
<evidence type="ECO:0000313" key="3">
    <source>
        <dbReference type="Proteomes" id="UP000309488"/>
    </source>
</evidence>
<keyword evidence="1" id="KW-0175">Coiled coil</keyword>
<evidence type="ECO:0000256" key="1">
    <source>
        <dbReference type="SAM" id="Coils"/>
    </source>
</evidence>
<dbReference type="AlphaFoldDB" id="A0A4U1CVK4"/>
<protein>
    <submittedName>
        <fullName evidence="2">Uncharacterized protein</fullName>
    </submittedName>
</protein>
<comment type="caution">
    <text evidence="2">The sequence shown here is derived from an EMBL/GenBank/DDBJ whole genome shotgun (WGS) entry which is preliminary data.</text>
</comment>
<dbReference type="Proteomes" id="UP000309488">
    <property type="component" value="Unassembled WGS sequence"/>
</dbReference>
<feature type="coiled-coil region" evidence="1">
    <location>
        <begin position="488"/>
        <end position="515"/>
    </location>
</feature>
<organism evidence="2 3">
    <name type="scientific">Pedobacter polaris</name>
    <dbReference type="NCBI Taxonomy" id="2571273"/>
    <lineage>
        <taxon>Bacteria</taxon>
        <taxon>Pseudomonadati</taxon>
        <taxon>Bacteroidota</taxon>
        <taxon>Sphingobacteriia</taxon>
        <taxon>Sphingobacteriales</taxon>
        <taxon>Sphingobacteriaceae</taxon>
        <taxon>Pedobacter</taxon>
    </lineage>
</organism>
<accession>A0A4U1CVK4</accession>
<sequence>MSRHITLIIFFTFFCSSLQAQNRDYKFYILKEKGDTLNYIFHKEILTIKLIGSEIDINRKNFPQLFAINGATNVRNVLISAKKITLSDTLHFPHSKIELFADSVVFASSGKSAGYLSIQPEDNPSPRAMQFKNGKQGLAAKTISLHCNKLINQLGEKAILIDVRGGNGQAAGFGENGADGKSLPVVNSKCSLHGCKVSKDQLVWVGVRDAYNRNWRLGTKDWPGDGANGIPGGKPGEGGSGGSVICNGLTIASNVMLSGGKAGAVAQSEPYKGGKGGMPRRAAWWYELGKPNVYRESQDGKDVNNPQAESIEGLSGKILSSSDPKFYITSDYLIFKVNQLRFDYQNITSDKFNQLGREINSLSDDLAKIDVIFLKNASPDDSSKVSTALNELSHYKMQLTSGLDYYNNPMNWVPALSFEVNYLNYKNEISTISQQLFLSSFIISHTTNLQNKVDAATDLVESLQLDNRNIAKNQVTLFAKIPTIKSKLANLQTETASLEAELRLIEQELAEDARDRVSEANHKIAQNKVLKTASTLLKSSPVGQPYAAAVGHVLTEVRKMNKVEQSNFLNSLSPLFQEYKDFDWESIDANWSRFENSQDANESLKLVKEISAILYKDYGKFNQKLDLTEIPQNEYEKELLALKQHSKRYLNIANRIEKIVYERMKITEEIEATLFATFSNLDQIIRNLQAVNGIRTEIAQQSDFLQYNLLKVCSDIIHDGEIRLAKFDYLMTKSYRYRILQDAPKSYDPFFYKKPMMTIIANMQSYRPMSESDYAIIRTLHEQQLLKVSEQVLTQLNYDANYKTLTKVIVIKGQDLKFLNEYGYLNLDLNNGKFFSAYEEDIRIIDVSFNNFKVKNPKNPVEFAELDLTIEHSGTSLLKKNDKDYLFRNAIGKNDRNFWGARYSFQNGQISPFQPSSFQASLIYALLGQNAQNVNLFSTPGALSKFVINKSERGIDNSVITHLTLNITYDCRTIGLSH</sequence>
<keyword evidence="3" id="KW-1185">Reference proteome</keyword>